<dbReference type="GO" id="GO:0007264">
    <property type="term" value="P:small GTPase-mediated signal transduction"/>
    <property type="evidence" value="ECO:0007669"/>
    <property type="project" value="InterPro"/>
</dbReference>
<name>A0AAD3QW41_LATJO</name>
<keyword evidence="4" id="KW-1185">Reference proteome</keyword>
<dbReference type="AlphaFoldDB" id="A0AAD3QW41"/>
<sequence length="557" mass="61982">MPSLGRRTLWARGGAPFEKIPQRMTEGPRREVLKEALSLLLDMWKKTVWISALSDLGSAERASSLDHLCVASRPQRQRELQQNRREAKSGSSIPALLTLLSRALTHKPQDISGVLGEGSEYGDSGIDGVTTEIDGDGELVSRRCKAMSASFSVYSATESSVFNGSDSGSSSAGGGEGRGGEGGRGGVYENFRKELDNQAWTHQGRDCTEEAGSAVSDEQSSGTLSSAYPSDTLIGCAQGTVRKAGALAVKNFLVHKKNKKVEPATRRKWKHYWVSLKGCTLFLYESDGRSGIDHNSVPKHALWVENSIVQAVPEHPKKDFVFCLSNSVGDAFLFQTSGQTELENWITAIHSACAAALARQHHREDTVRLLRTEIRKLEQKIDMDEKMKKMGDMQLSTVTDAKKRKTILEQIFLWEQNLERFHMDLFRCRCYLASLQGGEPPNPKRLLGFASRPTKLAMGRLGIFSVSSFHALVSARTENSIRRRNQAMPRTFSKRRSRFSSLWGLDTTSKRKTKGHPSINQVFVDGMEPVRKPLERMFEDSASEKSFGIHFREPELV</sequence>
<dbReference type="Gene3D" id="2.30.29.30">
    <property type="entry name" value="Pleckstrin-homology domain (PH domain)/Phosphotyrosine-binding domain (PTB)"/>
    <property type="match status" value="1"/>
</dbReference>
<dbReference type="FunFam" id="2.30.29.30:FF:000065">
    <property type="entry name" value="T cell lymphoma invasion and metastasis 1"/>
    <property type="match status" value="1"/>
</dbReference>
<evidence type="ECO:0000256" key="1">
    <source>
        <dbReference type="SAM" id="MobiDB-lite"/>
    </source>
</evidence>
<dbReference type="SMART" id="SM00233">
    <property type="entry name" value="PH"/>
    <property type="match status" value="1"/>
</dbReference>
<dbReference type="InterPro" id="IPR001849">
    <property type="entry name" value="PH_domain"/>
</dbReference>
<dbReference type="GO" id="GO:0005886">
    <property type="term" value="C:plasma membrane"/>
    <property type="evidence" value="ECO:0007669"/>
    <property type="project" value="TreeGrafter"/>
</dbReference>
<dbReference type="GO" id="GO:0005829">
    <property type="term" value="C:cytosol"/>
    <property type="evidence" value="ECO:0007669"/>
    <property type="project" value="TreeGrafter"/>
</dbReference>
<dbReference type="GO" id="GO:0005085">
    <property type="term" value="F:guanyl-nucleotide exchange factor activity"/>
    <property type="evidence" value="ECO:0007669"/>
    <property type="project" value="InterPro"/>
</dbReference>
<dbReference type="Pfam" id="PF00169">
    <property type="entry name" value="PH"/>
    <property type="match status" value="1"/>
</dbReference>
<dbReference type="Proteomes" id="UP001279410">
    <property type="component" value="Unassembled WGS sequence"/>
</dbReference>
<dbReference type="Gene3D" id="6.10.140.680">
    <property type="match status" value="1"/>
</dbReference>
<dbReference type="InterPro" id="IPR040655">
    <property type="entry name" value="TIAM1_CC-Ex"/>
</dbReference>
<feature type="compositionally biased region" description="Gly residues" evidence="1">
    <location>
        <begin position="171"/>
        <end position="186"/>
    </location>
</feature>
<dbReference type="PROSITE" id="PS50003">
    <property type="entry name" value="PH_DOMAIN"/>
    <property type="match status" value="1"/>
</dbReference>
<dbReference type="InterPro" id="IPR043537">
    <property type="entry name" value="Tiam1/Tiam2/Sif"/>
</dbReference>
<evidence type="ECO:0000313" key="4">
    <source>
        <dbReference type="Proteomes" id="UP001279410"/>
    </source>
</evidence>
<dbReference type="Pfam" id="PF18385">
    <property type="entry name" value="Tiam_CC_Ex"/>
    <property type="match status" value="1"/>
</dbReference>
<feature type="region of interest" description="Disordered" evidence="1">
    <location>
        <begin position="159"/>
        <end position="187"/>
    </location>
</feature>
<dbReference type="EMBL" id="BRZM01000002">
    <property type="protein sequence ID" value="GLD46443.1"/>
    <property type="molecule type" value="Genomic_DNA"/>
</dbReference>
<dbReference type="InterPro" id="IPR011993">
    <property type="entry name" value="PH-like_dom_sf"/>
</dbReference>
<dbReference type="SUPFAM" id="SSF50729">
    <property type="entry name" value="PH domain-like"/>
    <property type="match status" value="1"/>
</dbReference>
<feature type="compositionally biased region" description="Polar residues" evidence="1">
    <location>
        <begin position="216"/>
        <end position="225"/>
    </location>
</feature>
<protein>
    <submittedName>
        <fullName evidence="3">T-lymphoma invasion and metastasis-inducing protein 1-like protein</fullName>
    </submittedName>
</protein>
<organism evidence="3 4">
    <name type="scientific">Lates japonicus</name>
    <name type="common">Japanese lates</name>
    <dbReference type="NCBI Taxonomy" id="270547"/>
    <lineage>
        <taxon>Eukaryota</taxon>
        <taxon>Metazoa</taxon>
        <taxon>Chordata</taxon>
        <taxon>Craniata</taxon>
        <taxon>Vertebrata</taxon>
        <taxon>Euteleostomi</taxon>
        <taxon>Actinopterygii</taxon>
        <taxon>Neopterygii</taxon>
        <taxon>Teleostei</taxon>
        <taxon>Neoteleostei</taxon>
        <taxon>Acanthomorphata</taxon>
        <taxon>Carangaria</taxon>
        <taxon>Carangaria incertae sedis</taxon>
        <taxon>Centropomidae</taxon>
        <taxon>Lates</taxon>
    </lineage>
</organism>
<evidence type="ECO:0000313" key="3">
    <source>
        <dbReference type="EMBL" id="GLD46443.1"/>
    </source>
</evidence>
<proteinExistence type="predicted"/>
<dbReference type="PANTHER" id="PTHR46001:SF1">
    <property type="entry name" value="RHO GUANINE NUCLEOTIDE EXCHANGE FACTOR TIAM1"/>
    <property type="match status" value="1"/>
</dbReference>
<accession>A0AAD3QW41</accession>
<dbReference type="PANTHER" id="PTHR46001">
    <property type="entry name" value="TIAM (MAMMALIAN TUMOR INVASION AND METASTASIS FACTOR) HOMOLOG"/>
    <property type="match status" value="1"/>
</dbReference>
<gene>
    <name evidence="3" type="ORF">AKAME5_000080100</name>
</gene>
<feature type="domain" description="PH" evidence="2">
    <location>
        <begin position="246"/>
        <end position="354"/>
    </location>
</feature>
<dbReference type="CDD" id="cd01230">
    <property type="entry name" value="PH1_Tiam1_2"/>
    <property type="match status" value="1"/>
</dbReference>
<reference evidence="3" key="1">
    <citation type="submission" date="2022-08" db="EMBL/GenBank/DDBJ databases">
        <title>Genome sequencing of akame (Lates japonicus).</title>
        <authorList>
            <person name="Hashiguchi Y."/>
            <person name="Takahashi H."/>
        </authorList>
    </citation>
    <scope>NUCLEOTIDE SEQUENCE</scope>
    <source>
        <strain evidence="3">Kochi</strain>
    </source>
</reference>
<feature type="region of interest" description="Disordered" evidence="1">
    <location>
        <begin position="202"/>
        <end position="225"/>
    </location>
</feature>
<comment type="caution">
    <text evidence="3">The sequence shown here is derived from an EMBL/GenBank/DDBJ whole genome shotgun (WGS) entry which is preliminary data.</text>
</comment>
<evidence type="ECO:0000259" key="2">
    <source>
        <dbReference type="PROSITE" id="PS50003"/>
    </source>
</evidence>